<reference evidence="1" key="1">
    <citation type="submission" date="2017-04" db="EMBL/GenBank/DDBJ databases">
        <title>Population genomics of picophytoplankton unveils novel chromosome hypervariability.</title>
        <authorList>
            <consortium name="DOE Joint Genome Institute"/>
            <person name="Blanc-Mathieu R."/>
            <person name="Krasovec M."/>
            <person name="Hebrard M."/>
            <person name="Yau S."/>
            <person name="Desgranges E."/>
            <person name="Martin J."/>
            <person name="Schackwitz W."/>
            <person name="Kuo A."/>
            <person name="Salin G."/>
            <person name="Donnadieu C."/>
            <person name="Desdevises Y."/>
            <person name="Sanchez-Ferandin S."/>
            <person name="Moreau H."/>
            <person name="Rivals E."/>
            <person name="Grigoriev I.V."/>
            <person name="Grimsley N."/>
            <person name="Eyre-Walker A."/>
            <person name="Piganeau G."/>
        </authorList>
    </citation>
    <scope>NUCLEOTIDE SEQUENCE [LARGE SCALE GENOMIC DNA]</scope>
    <source>
        <strain evidence="1">RCC 1115</strain>
    </source>
</reference>
<organism evidence="1">
    <name type="scientific">Ostreococcus tauri</name>
    <name type="common">Marine green alga</name>
    <dbReference type="NCBI Taxonomy" id="70448"/>
    <lineage>
        <taxon>Eukaryota</taxon>
        <taxon>Viridiplantae</taxon>
        <taxon>Chlorophyta</taxon>
        <taxon>Mamiellophyceae</taxon>
        <taxon>Mamiellales</taxon>
        <taxon>Bathycoccaceae</taxon>
        <taxon>Ostreococcus</taxon>
    </lineage>
</organism>
<accession>A0A1Y5I7R9</accession>
<gene>
    <name evidence="1" type="ORF">BE221DRAFT_76530</name>
</gene>
<sequence length="49" mass="5451">ITVFSPRLVASRSMSRDADADHEIDYSDHDAILSVCKAYHLLILTGIPH</sequence>
<dbReference type="Proteomes" id="UP000195557">
    <property type="component" value="Unassembled WGS sequence"/>
</dbReference>
<feature type="non-terminal residue" evidence="1">
    <location>
        <position position="1"/>
    </location>
</feature>
<evidence type="ECO:0000313" key="1">
    <source>
        <dbReference type="EMBL" id="OUS45599.1"/>
    </source>
</evidence>
<name>A0A1Y5I7R9_OSTTA</name>
<proteinExistence type="predicted"/>
<protein>
    <submittedName>
        <fullName evidence="1">Uncharacterized protein</fullName>
    </submittedName>
</protein>
<dbReference type="AlphaFoldDB" id="A0A1Y5I7R9"/>
<dbReference type="EMBL" id="KZ155788">
    <property type="protein sequence ID" value="OUS45599.1"/>
    <property type="molecule type" value="Genomic_DNA"/>
</dbReference>